<dbReference type="GO" id="GO:0042907">
    <property type="term" value="F:xanthine transmembrane transporter activity"/>
    <property type="evidence" value="ECO:0007669"/>
    <property type="project" value="TreeGrafter"/>
</dbReference>
<feature type="transmembrane region" description="Helical" evidence="7">
    <location>
        <begin position="192"/>
        <end position="214"/>
    </location>
</feature>
<dbReference type="GO" id="GO:0005886">
    <property type="term" value="C:plasma membrane"/>
    <property type="evidence" value="ECO:0007669"/>
    <property type="project" value="TreeGrafter"/>
</dbReference>
<keyword evidence="4 7" id="KW-0812">Transmembrane</keyword>
<dbReference type="Proteomes" id="UP000005510">
    <property type="component" value="Unassembled WGS sequence"/>
</dbReference>
<evidence type="ECO:0000313" key="9">
    <source>
        <dbReference type="Proteomes" id="UP000005510"/>
    </source>
</evidence>
<accession>B7B9L2</accession>
<evidence type="ECO:0000256" key="6">
    <source>
        <dbReference type="ARBA" id="ARBA00023136"/>
    </source>
</evidence>
<proteinExistence type="inferred from homology"/>
<evidence type="ECO:0000256" key="4">
    <source>
        <dbReference type="ARBA" id="ARBA00022692"/>
    </source>
</evidence>
<evidence type="ECO:0000256" key="2">
    <source>
        <dbReference type="ARBA" id="ARBA00008821"/>
    </source>
</evidence>
<name>B7B9L2_9BACT</name>
<gene>
    <name evidence="8" type="ORF">PRABACTJOHN_01715</name>
</gene>
<feature type="transmembrane region" description="Helical" evidence="7">
    <location>
        <begin position="248"/>
        <end position="266"/>
    </location>
</feature>
<dbReference type="InterPro" id="IPR006042">
    <property type="entry name" value="Xan_ur_permease"/>
</dbReference>
<evidence type="ECO:0000313" key="8">
    <source>
        <dbReference type="EMBL" id="EEC96872.1"/>
    </source>
</evidence>
<reference evidence="8 9" key="1">
    <citation type="submission" date="2008-10" db="EMBL/GenBank/DDBJ databases">
        <title>Draft genome sequence of Parabacteroides johnsonii (DSM 18315).</title>
        <authorList>
            <person name="Sudarsanam P."/>
            <person name="Ley R."/>
            <person name="Guruge J."/>
            <person name="Turnbaugh P.J."/>
            <person name="Mahowald M."/>
            <person name="Liep D."/>
            <person name="Gordon J."/>
        </authorList>
    </citation>
    <scope>NUCLEOTIDE SEQUENCE [LARGE SCALE GENOMIC DNA]</scope>
    <source>
        <strain evidence="8 9">DSM 18315</strain>
    </source>
</reference>
<evidence type="ECO:0000256" key="1">
    <source>
        <dbReference type="ARBA" id="ARBA00004141"/>
    </source>
</evidence>
<keyword evidence="3" id="KW-0813">Transport</keyword>
<comment type="subcellular location">
    <subcellularLocation>
        <location evidence="1">Membrane</location>
        <topology evidence="1">Multi-pass membrane protein</topology>
    </subcellularLocation>
</comment>
<dbReference type="InterPro" id="IPR006043">
    <property type="entry name" value="NCS2"/>
</dbReference>
<dbReference type="PANTHER" id="PTHR42810:SF2">
    <property type="entry name" value="PURINE PERMEASE C1399.01C-RELATED"/>
    <property type="match status" value="1"/>
</dbReference>
<feature type="transmembrane region" description="Helical" evidence="7">
    <location>
        <begin position="226"/>
        <end position="242"/>
    </location>
</feature>
<keyword evidence="6 7" id="KW-0472">Membrane</keyword>
<feature type="transmembrane region" description="Helical" evidence="7">
    <location>
        <begin position="42"/>
        <end position="62"/>
    </location>
</feature>
<dbReference type="AlphaFoldDB" id="B7B9L2"/>
<evidence type="ECO:0000256" key="7">
    <source>
        <dbReference type="SAM" id="Phobius"/>
    </source>
</evidence>
<feature type="transmembrane region" description="Helical" evidence="7">
    <location>
        <begin position="19"/>
        <end position="35"/>
    </location>
</feature>
<feature type="non-terminal residue" evidence="8">
    <location>
        <position position="1"/>
    </location>
</feature>
<feature type="transmembrane region" description="Helical" evidence="7">
    <location>
        <begin position="164"/>
        <end position="186"/>
    </location>
</feature>
<dbReference type="PANTHER" id="PTHR42810">
    <property type="entry name" value="PURINE PERMEASE C1399.01C-RELATED"/>
    <property type="match status" value="1"/>
</dbReference>
<evidence type="ECO:0000256" key="3">
    <source>
        <dbReference type="ARBA" id="ARBA00022448"/>
    </source>
</evidence>
<dbReference type="RefSeq" id="WP_008148579.1">
    <property type="nucleotide sequence ID" value="NZ_DS996449.1"/>
</dbReference>
<dbReference type="PROSITE" id="PS01116">
    <property type="entry name" value="XANTH_URACIL_PERMASE"/>
    <property type="match status" value="1"/>
</dbReference>
<protein>
    <submittedName>
        <fullName evidence="8">Putative permease</fullName>
    </submittedName>
</protein>
<comment type="similarity">
    <text evidence="2">Belongs to the nucleobase:cation symporter-2 (NCS2) (TC 2.A.40) family.</text>
</comment>
<dbReference type="Pfam" id="PF00860">
    <property type="entry name" value="Xan_ur_permease"/>
    <property type="match status" value="1"/>
</dbReference>
<dbReference type="STRING" id="537006.PRABACTJOHN_01715"/>
<evidence type="ECO:0000256" key="5">
    <source>
        <dbReference type="ARBA" id="ARBA00022989"/>
    </source>
</evidence>
<dbReference type="HOGENOM" id="CLU_017959_1_2_10"/>
<organism evidence="8 9">
    <name type="scientific">Parabacteroides johnsonii DSM 18315</name>
    <dbReference type="NCBI Taxonomy" id="537006"/>
    <lineage>
        <taxon>Bacteria</taxon>
        <taxon>Pseudomonadati</taxon>
        <taxon>Bacteroidota</taxon>
        <taxon>Bacteroidia</taxon>
        <taxon>Bacteroidales</taxon>
        <taxon>Tannerellaceae</taxon>
        <taxon>Parabacteroides</taxon>
    </lineage>
</organism>
<feature type="transmembrane region" description="Helical" evidence="7">
    <location>
        <begin position="82"/>
        <end position="100"/>
    </location>
</feature>
<sequence length="273" mass="28342">ILIGLSLAGSGVNMAKENWPLALVALLTAILASMLGRGMLRLIPIFCGIIVGYLTASLFGLIDFKPVIEAPWLAFPQFVKPSLSWEAVIFMIPVTIAPVIEHIGDVYAINEVTGKDFVKDPGLHRTMLGDGLACIVAGLIGGPPVTTYSEVTGAISLTKITDPAVIRIAAVSGIVFSVFGKVSALLKSIPAAVLGGIMLLLFGTIAAVGINSLIQNRTNLGDTRNLIIVSLILTFGIGGAAIEFGGFTMAGIGLSALLGVVLNLVLPRSKTLP</sequence>
<keyword evidence="5 7" id="KW-1133">Transmembrane helix</keyword>
<dbReference type="EMBL" id="ABYH01000186">
    <property type="protein sequence ID" value="EEC96872.1"/>
    <property type="molecule type" value="Genomic_DNA"/>
</dbReference>
<reference evidence="8 9" key="2">
    <citation type="submission" date="2008-10" db="EMBL/GenBank/DDBJ databases">
        <authorList>
            <person name="Fulton L."/>
            <person name="Clifton S."/>
            <person name="Fulton B."/>
            <person name="Xu J."/>
            <person name="Minx P."/>
            <person name="Pepin K.H."/>
            <person name="Johnson M."/>
            <person name="Bhonagiri V."/>
            <person name="Nash W.E."/>
            <person name="Mardis E.R."/>
            <person name="Wilson R.K."/>
        </authorList>
    </citation>
    <scope>NUCLEOTIDE SEQUENCE [LARGE SCALE GENOMIC DNA]</scope>
    <source>
        <strain evidence="8 9">DSM 18315</strain>
    </source>
</reference>
<comment type="caution">
    <text evidence="8">The sequence shown here is derived from an EMBL/GenBank/DDBJ whole genome shotgun (WGS) entry which is preliminary data.</text>
</comment>